<evidence type="ECO:0000256" key="4">
    <source>
        <dbReference type="SAM" id="MobiDB-lite"/>
    </source>
</evidence>
<evidence type="ECO:0000256" key="1">
    <source>
        <dbReference type="ARBA" id="ARBA00008520"/>
    </source>
</evidence>
<dbReference type="InterPro" id="IPR006311">
    <property type="entry name" value="TAT_signal"/>
</dbReference>
<dbReference type="CDD" id="cd13585">
    <property type="entry name" value="PBP2_TMBP_like"/>
    <property type="match status" value="1"/>
</dbReference>
<dbReference type="Gene3D" id="3.40.190.10">
    <property type="entry name" value="Periplasmic binding protein-like II"/>
    <property type="match status" value="1"/>
</dbReference>
<feature type="region of interest" description="Disordered" evidence="4">
    <location>
        <begin position="1"/>
        <end position="21"/>
    </location>
</feature>
<dbReference type="GO" id="GO:1901982">
    <property type="term" value="F:maltose binding"/>
    <property type="evidence" value="ECO:0007669"/>
    <property type="project" value="TreeGrafter"/>
</dbReference>
<dbReference type="GO" id="GO:0015768">
    <property type="term" value="P:maltose transport"/>
    <property type="evidence" value="ECO:0007669"/>
    <property type="project" value="TreeGrafter"/>
</dbReference>
<dbReference type="PROSITE" id="PS51318">
    <property type="entry name" value="TAT"/>
    <property type="match status" value="1"/>
</dbReference>
<dbReference type="EMBL" id="BNJK01000002">
    <property type="protein sequence ID" value="GHO99309.1"/>
    <property type="molecule type" value="Genomic_DNA"/>
</dbReference>
<keyword evidence="6" id="KW-1185">Reference proteome</keyword>
<dbReference type="InterPro" id="IPR006059">
    <property type="entry name" value="SBP"/>
</dbReference>
<keyword evidence="2" id="KW-0813">Transport</keyword>
<name>A0A8J3N5P6_9CHLR</name>
<dbReference type="Pfam" id="PF01547">
    <property type="entry name" value="SBP_bac_1"/>
    <property type="match status" value="1"/>
</dbReference>
<sequence>MSNLDLPNSAKDSNTVHQDKRISRRKALQLGGALTSAALAAPAFLSACGGTGSLVSDSSSSSSTKTLRVYWNPGHAYKSYQQVIDKFEQDHAGWKVKLEQYQWPDMRTKVLANFAAGDVPDLIEEPGGWVQEFGIAGKLRSLQQYVDKDGKSIGFPDDWQEYTVQRNTVNGEVYGVQLHLTCSLLFYNKEMLQKSGKSVPTTWEELLATCQALTSNGVYGCALNQDASYSWSWYLQNGVREYDPAKKVIAMDNDAAYQALQFQSDLIHKYKVAPAPVATGSYDGPQKLLSARKAAFILTGPWDIKPIVTADANFPLGIAQALKHKTQATYAAGTSLMIPKDAKNPDLAWELLKRLVALDVEVAATKEAGMTMPRKSWGQHPETQKLPMIAPFAQGLQYAQFAGGELEKTGKSGAVTDLYNKAYQDVIYKQVPASQALKDFVATGNKQLSS</sequence>
<evidence type="ECO:0000256" key="2">
    <source>
        <dbReference type="ARBA" id="ARBA00022448"/>
    </source>
</evidence>
<evidence type="ECO:0000313" key="6">
    <source>
        <dbReference type="Proteomes" id="UP000597444"/>
    </source>
</evidence>
<dbReference type="GO" id="GO:0042956">
    <property type="term" value="P:maltodextrin transmembrane transport"/>
    <property type="evidence" value="ECO:0007669"/>
    <property type="project" value="TreeGrafter"/>
</dbReference>
<proteinExistence type="inferred from homology"/>
<accession>A0A8J3N5P6</accession>
<dbReference type="GO" id="GO:0055052">
    <property type="term" value="C:ATP-binding cassette (ABC) transporter complex, substrate-binding subunit-containing"/>
    <property type="evidence" value="ECO:0007669"/>
    <property type="project" value="TreeGrafter"/>
</dbReference>
<dbReference type="SUPFAM" id="SSF53850">
    <property type="entry name" value="Periplasmic binding protein-like II"/>
    <property type="match status" value="1"/>
</dbReference>
<gene>
    <name evidence="5" type="ORF">KSF_093570</name>
</gene>
<dbReference type="PANTHER" id="PTHR30061">
    <property type="entry name" value="MALTOSE-BINDING PERIPLASMIC PROTEIN"/>
    <property type="match status" value="1"/>
</dbReference>
<comment type="caution">
    <text evidence="5">The sequence shown here is derived from an EMBL/GenBank/DDBJ whole genome shotgun (WGS) entry which is preliminary data.</text>
</comment>
<comment type="similarity">
    <text evidence="1">Belongs to the bacterial solute-binding protein 1 family.</text>
</comment>
<organism evidence="5 6">
    <name type="scientific">Reticulibacter mediterranei</name>
    <dbReference type="NCBI Taxonomy" id="2778369"/>
    <lineage>
        <taxon>Bacteria</taxon>
        <taxon>Bacillati</taxon>
        <taxon>Chloroflexota</taxon>
        <taxon>Ktedonobacteria</taxon>
        <taxon>Ktedonobacterales</taxon>
        <taxon>Reticulibacteraceae</taxon>
        <taxon>Reticulibacter</taxon>
    </lineage>
</organism>
<dbReference type="RefSeq" id="WP_220209957.1">
    <property type="nucleotide sequence ID" value="NZ_BNJK01000002.1"/>
</dbReference>
<feature type="compositionally biased region" description="Polar residues" evidence="4">
    <location>
        <begin position="1"/>
        <end position="16"/>
    </location>
</feature>
<protein>
    <submittedName>
        <fullName evidence="5">Sugar ABC transporter substrate-binding protein</fullName>
    </submittedName>
</protein>
<reference evidence="5" key="1">
    <citation type="submission" date="2020-10" db="EMBL/GenBank/DDBJ databases">
        <title>Taxonomic study of unclassified bacteria belonging to the class Ktedonobacteria.</title>
        <authorList>
            <person name="Yabe S."/>
            <person name="Wang C.M."/>
            <person name="Zheng Y."/>
            <person name="Sakai Y."/>
            <person name="Cavaletti L."/>
            <person name="Monciardini P."/>
            <person name="Donadio S."/>
        </authorList>
    </citation>
    <scope>NUCLEOTIDE SEQUENCE</scope>
    <source>
        <strain evidence="5">ID150040</strain>
    </source>
</reference>
<dbReference type="Proteomes" id="UP000597444">
    <property type="component" value="Unassembled WGS sequence"/>
</dbReference>
<dbReference type="PANTHER" id="PTHR30061:SF50">
    <property type="entry name" value="MALTOSE_MALTODEXTRIN-BINDING PERIPLASMIC PROTEIN"/>
    <property type="match status" value="1"/>
</dbReference>
<evidence type="ECO:0000313" key="5">
    <source>
        <dbReference type="EMBL" id="GHO99309.1"/>
    </source>
</evidence>
<keyword evidence="3" id="KW-0732">Signal</keyword>
<evidence type="ECO:0000256" key="3">
    <source>
        <dbReference type="ARBA" id="ARBA00022729"/>
    </source>
</evidence>
<dbReference type="AlphaFoldDB" id="A0A8J3N5P6"/>